<dbReference type="InterPro" id="IPR011518">
    <property type="entry name" value="Transposase_36"/>
</dbReference>
<dbReference type="AlphaFoldDB" id="A0A3B0S3V4"/>
<dbReference type="Pfam" id="PF07592">
    <property type="entry name" value="DDE_Tnp_ISAZ013"/>
    <property type="match status" value="1"/>
</dbReference>
<protein>
    <recommendedName>
        <fullName evidence="2">Mobile element protein</fullName>
    </recommendedName>
</protein>
<organism evidence="1">
    <name type="scientific">hydrothermal vent metagenome</name>
    <dbReference type="NCBI Taxonomy" id="652676"/>
    <lineage>
        <taxon>unclassified sequences</taxon>
        <taxon>metagenomes</taxon>
        <taxon>ecological metagenomes</taxon>
    </lineage>
</organism>
<evidence type="ECO:0008006" key="2">
    <source>
        <dbReference type="Google" id="ProtNLM"/>
    </source>
</evidence>
<proteinExistence type="predicted"/>
<accession>A0A3B0S3V4</accession>
<evidence type="ECO:0000313" key="1">
    <source>
        <dbReference type="EMBL" id="VAV90095.1"/>
    </source>
</evidence>
<gene>
    <name evidence="1" type="ORF">MNBD_ALPHA05-2278</name>
</gene>
<reference evidence="1" key="1">
    <citation type="submission" date="2018-06" db="EMBL/GenBank/DDBJ databases">
        <authorList>
            <person name="Zhirakovskaya E."/>
        </authorList>
    </citation>
    <scope>NUCLEOTIDE SEQUENCE</scope>
</reference>
<sequence length="306" mass="35120">MEKRTAGDPDDEDITFTDLSPAQLSEQLHAMDTPVGPEAIGAWLEKADIRYRQIRKDIAGGHHPDRDAQFNRIADLIEEYEFTGNPWFSMDTKSKEQLGTFYRKGRVRSTEAFLAFDHDFPSWGDGVVIPHGIFDPVQNLGHINLGLFHDTSQFACDSFKWFWNRIGKRRYPEATSILLTCDGGGSNSSRKYIFKHDLECLSESIGMEIRVAHYPPYCSKYNRIERRFFSHVGRACSGMLFDTVDTAAKLMRRTTTSTGLRATVNIIRRCYEIGRNATDQMKEDLGIIYDELLPRWNYRAVPEITQ</sequence>
<name>A0A3B0S3V4_9ZZZZ</name>
<dbReference type="NCBIfam" id="NF033519">
    <property type="entry name" value="transpos_ISAzo13"/>
    <property type="match status" value="1"/>
</dbReference>
<dbReference type="EMBL" id="UOEH01000028">
    <property type="protein sequence ID" value="VAV90095.1"/>
    <property type="molecule type" value="Genomic_DNA"/>
</dbReference>